<keyword evidence="18" id="KW-1185">Reference proteome</keyword>
<evidence type="ECO:0000256" key="12">
    <source>
        <dbReference type="PROSITE-ProRule" id="PRU01360"/>
    </source>
</evidence>
<evidence type="ECO:0000256" key="5">
    <source>
        <dbReference type="ARBA" id="ARBA00022692"/>
    </source>
</evidence>
<name>A0A370GBQ2_GLULI</name>
<evidence type="ECO:0000256" key="13">
    <source>
        <dbReference type="RuleBase" id="RU003357"/>
    </source>
</evidence>
<dbReference type="GO" id="GO:0009279">
    <property type="term" value="C:cell outer membrane"/>
    <property type="evidence" value="ECO:0007669"/>
    <property type="project" value="UniProtKB-SubCell"/>
</dbReference>
<organism evidence="17 18">
    <name type="scientific">Gluconacetobacter liquefaciens</name>
    <name type="common">Acetobacter liquefaciens</name>
    <dbReference type="NCBI Taxonomy" id="89584"/>
    <lineage>
        <taxon>Bacteria</taxon>
        <taxon>Pseudomonadati</taxon>
        <taxon>Pseudomonadota</taxon>
        <taxon>Alphaproteobacteria</taxon>
        <taxon>Acetobacterales</taxon>
        <taxon>Acetobacteraceae</taxon>
        <taxon>Gluconacetobacter</taxon>
    </lineage>
</organism>
<dbReference type="EMBL" id="QQAW01000002">
    <property type="protein sequence ID" value="RDI39423.1"/>
    <property type="molecule type" value="Genomic_DNA"/>
</dbReference>
<evidence type="ECO:0000256" key="11">
    <source>
        <dbReference type="ARBA" id="ARBA00023237"/>
    </source>
</evidence>
<keyword evidence="6 15" id="KW-0732">Signal</keyword>
<dbReference type="InterPro" id="IPR011662">
    <property type="entry name" value="Secretin/TonB_short_N"/>
</dbReference>
<evidence type="ECO:0000256" key="9">
    <source>
        <dbReference type="ARBA" id="ARBA00023077"/>
    </source>
</evidence>
<accession>A0A370GBQ2</accession>
<gene>
    <name evidence="17" type="ORF">C7453_102211</name>
</gene>
<keyword evidence="11 12" id="KW-0998">Cell outer membrane</keyword>
<dbReference type="AlphaFoldDB" id="A0A370GBQ2"/>
<dbReference type="InterPro" id="IPR039426">
    <property type="entry name" value="TonB-dep_rcpt-like"/>
</dbReference>
<dbReference type="GO" id="GO:0044718">
    <property type="term" value="P:siderophore transmembrane transport"/>
    <property type="evidence" value="ECO:0007669"/>
    <property type="project" value="TreeGrafter"/>
</dbReference>
<keyword evidence="7" id="KW-0408">Iron</keyword>
<dbReference type="InterPro" id="IPR037066">
    <property type="entry name" value="Plug_dom_sf"/>
</dbReference>
<evidence type="ECO:0000256" key="10">
    <source>
        <dbReference type="ARBA" id="ARBA00023136"/>
    </source>
</evidence>
<dbReference type="InterPro" id="IPR036942">
    <property type="entry name" value="Beta-barrel_TonB_sf"/>
</dbReference>
<evidence type="ECO:0000313" key="17">
    <source>
        <dbReference type="EMBL" id="RDI39423.1"/>
    </source>
</evidence>
<dbReference type="PANTHER" id="PTHR30069:SF53">
    <property type="entry name" value="COLICIN I RECEPTOR-RELATED"/>
    <property type="match status" value="1"/>
</dbReference>
<evidence type="ECO:0000256" key="8">
    <source>
        <dbReference type="ARBA" id="ARBA00023065"/>
    </source>
</evidence>
<keyword evidence="5 12" id="KW-0812">Transmembrane</keyword>
<feature type="region of interest" description="Disordered" evidence="14">
    <location>
        <begin position="106"/>
        <end position="132"/>
    </location>
</feature>
<feature type="signal peptide" evidence="15">
    <location>
        <begin position="1"/>
        <end position="32"/>
    </location>
</feature>
<evidence type="ECO:0000256" key="7">
    <source>
        <dbReference type="ARBA" id="ARBA00023004"/>
    </source>
</evidence>
<dbReference type="Gene3D" id="2.40.170.20">
    <property type="entry name" value="TonB-dependent receptor, beta-barrel domain"/>
    <property type="match status" value="1"/>
</dbReference>
<evidence type="ECO:0000256" key="1">
    <source>
        <dbReference type="ARBA" id="ARBA00004571"/>
    </source>
</evidence>
<dbReference type="InterPro" id="IPR012910">
    <property type="entry name" value="Plug_dom"/>
</dbReference>
<dbReference type="SMART" id="SM00965">
    <property type="entry name" value="STN"/>
    <property type="match status" value="1"/>
</dbReference>
<dbReference type="Gene3D" id="2.170.130.10">
    <property type="entry name" value="TonB-dependent receptor, plug domain"/>
    <property type="match status" value="1"/>
</dbReference>
<comment type="subcellular location">
    <subcellularLocation>
        <location evidence="1 12">Cell outer membrane</location>
        <topology evidence="1 12">Multi-pass membrane protein</topology>
    </subcellularLocation>
</comment>
<keyword evidence="9 13" id="KW-0798">TonB box</keyword>
<dbReference type="SUPFAM" id="SSF56935">
    <property type="entry name" value="Porins"/>
    <property type="match status" value="1"/>
</dbReference>
<comment type="similarity">
    <text evidence="12 13">Belongs to the TonB-dependent receptor family.</text>
</comment>
<dbReference type="PANTHER" id="PTHR30069">
    <property type="entry name" value="TONB-DEPENDENT OUTER MEMBRANE RECEPTOR"/>
    <property type="match status" value="1"/>
</dbReference>
<sequence length="841" mass="91610">MSRSPSPHLSPQTLAALLVMSTAIAGFQPARAGTGTPAPAPVTVHLRAQPLAESLEELARISGRDILFASSDIGNLSAPAVDGTLSVEDAASRLLRGSGLHAVPQHDGGLLIEGPAGAPPHPGHPTHADRKEAEEVTVIRRAERLAPSTVPLTITEPTSVIQKRFITNNIIPLASVDDIIKFQPSVWSQNPNGPGMGKAEKISLRGFQDGQYNMTFDGIPFGDATDLGHTTSSLFISHFLEQVRVDRGPGTASTSGNATFGGTMGFESREPAKHFGITPYGTYGSFNTRAGGIELDSGKTRFGSMVLDMQHEETDGYLTGSAERRSNLLFKDVIALGEQTTLTLLTTYDKEWQYTTQGATLAEYAKYGHDYGLCFDRALQCYYGYNPSTYQSDFSYVNLKTRLTPWLTFENKLYTNGFVHDYTESTDASQNDPSANGVTFYSATGKKLATYKHDIPGKYARAGFRDYGDTMRFRAATPVGDVLFGVWADVQDDRRYSYAIDLTQGSIPVPGKTGSAYSYNISDLNTTIQPYLEFDWHPMKGMTVKPGIKYSYFHRDYDAAINKSTKVPLNDRQTFTSWQPSIAINQIILPGWSAYGQIARGFLAPPMSVFQTQNVGNVSPETTLNYQVGTVLQKKRWTLSADAYYIDFSNYIASAQIKVPGIGTQSTSVNSGGAIYKGLEIEGQYALGAGFSLYGNYSLNDAQYKHTHTRIASTPNILASFGLLYDNGKGPYFSLIGKFVGNHWGLDSTTDSDGHTAFANQYRVHSITTADLALGWHFHHLAGFMSDLTPSLKIANLFDSHAISDFAGNQSAATAGYPDGAPLYWRLSGRSIFFNLSATLP</sequence>
<comment type="caution">
    <text evidence="17">The sequence shown here is derived from an EMBL/GenBank/DDBJ whole genome shotgun (WGS) entry which is preliminary data.</text>
</comment>
<keyword evidence="17" id="KW-0675">Receptor</keyword>
<proteinExistence type="inferred from homology"/>
<keyword evidence="4" id="KW-0410">Iron transport</keyword>
<evidence type="ECO:0000256" key="4">
    <source>
        <dbReference type="ARBA" id="ARBA00022496"/>
    </source>
</evidence>
<evidence type="ECO:0000259" key="16">
    <source>
        <dbReference type="SMART" id="SM00965"/>
    </source>
</evidence>
<keyword evidence="3 12" id="KW-1134">Transmembrane beta strand</keyword>
<dbReference type="RefSeq" id="WP_245948775.1">
    <property type="nucleotide sequence ID" value="NZ_BJMI01000001.1"/>
</dbReference>
<protein>
    <submittedName>
        <fullName evidence="17">Iron complex outermembrane receptor protein</fullName>
    </submittedName>
</protein>
<evidence type="ECO:0000256" key="14">
    <source>
        <dbReference type="SAM" id="MobiDB-lite"/>
    </source>
</evidence>
<keyword evidence="8" id="KW-0406">Ion transport</keyword>
<keyword evidence="2 12" id="KW-0813">Transport</keyword>
<reference evidence="17 18" key="1">
    <citation type="submission" date="2018-07" db="EMBL/GenBank/DDBJ databases">
        <title>Genomic Encyclopedia of Type Strains, Phase IV (KMG-IV): sequencing the most valuable type-strain genomes for metagenomic binning, comparative biology and taxonomic classification.</title>
        <authorList>
            <person name="Goeker M."/>
        </authorList>
    </citation>
    <scope>NUCLEOTIDE SEQUENCE [LARGE SCALE GENOMIC DNA]</scope>
    <source>
        <strain evidence="17 18">DSM 5603</strain>
    </source>
</reference>
<evidence type="ECO:0000256" key="15">
    <source>
        <dbReference type="SAM" id="SignalP"/>
    </source>
</evidence>
<dbReference type="Pfam" id="PF07715">
    <property type="entry name" value="Plug"/>
    <property type="match status" value="1"/>
</dbReference>
<dbReference type="Pfam" id="PF00593">
    <property type="entry name" value="TonB_dep_Rec_b-barrel"/>
    <property type="match status" value="1"/>
</dbReference>
<dbReference type="PROSITE" id="PS52016">
    <property type="entry name" value="TONB_DEPENDENT_REC_3"/>
    <property type="match status" value="1"/>
</dbReference>
<dbReference type="Proteomes" id="UP000254958">
    <property type="component" value="Unassembled WGS sequence"/>
</dbReference>
<keyword evidence="10 12" id="KW-0472">Membrane</keyword>
<feature type="chain" id="PRO_5016893031" evidence="15">
    <location>
        <begin position="33"/>
        <end position="841"/>
    </location>
</feature>
<dbReference type="InterPro" id="IPR000531">
    <property type="entry name" value="Beta-barrel_TonB"/>
</dbReference>
<dbReference type="GO" id="GO:0015344">
    <property type="term" value="F:siderophore uptake transmembrane transporter activity"/>
    <property type="evidence" value="ECO:0007669"/>
    <property type="project" value="TreeGrafter"/>
</dbReference>
<feature type="domain" description="Secretin/TonB short N-terminal" evidence="16">
    <location>
        <begin position="64"/>
        <end position="115"/>
    </location>
</feature>
<evidence type="ECO:0000256" key="6">
    <source>
        <dbReference type="ARBA" id="ARBA00022729"/>
    </source>
</evidence>
<evidence type="ECO:0000256" key="3">
    <source>
        <dbReference type="ARBA" id="ARBA00022452"/>
    </source>
</evidence>
<evidence type="ECO:0000256" key="2">
    <source>
        <dbReference type="ARBA" id="ARBA00022448"/>
    </source>
</evidence>
<evidence type="ECO:0000313" key="18">
    <source>
        <dbReference type="Proteomes" id="UP000254958"/>
    </source>
</evidence>
<dbReference type="Gene3D" id="3.55.50.30">
    <property type="match status" value="1"/>
</dbReference>